<comment type="caution">
    <text evidence="2">The sequence shown here is derived from an EMBL/GenBank/DDBJ whole genome shotgun (WGS) entry which is preliminary data.</text>
</comment>
<feature type="transmembrane region" description="Helical" evidence="1">
    <location>
        <begin position="127"/>
        <end position="147"/>
    </location>
</feature>
<dbReference type="InterPro" id="IPR043148">
    <property type="entry name" value="TagF_C"/>
</dbReference>
<reference evidence="2" key="1">
    <citation type="journal article" date="2014" name="Int. J. Syst. Evol. Microbiol.">
        <title>Complete genome sequence of Corynebacterium casei LMG S-19264T (=DSM 44701T), isolated from a smear-ripened cheese.</title>
        <authorList>
            <consortium name="US DOE Joint Genome Institute (JGI-PGF)"/>
            <person name="Walter F."/>
            <person name="Albersmeier A."/>
            <person name="Kalinowski J."/>
            <person name="Ruckert C."/>
        </authorList>
    </citation>
    <scope>NUCLEOTIDE SEQUENCE</scope>
    <source>
        <strain evidence="2">CGMCC 1.15085</strain>
    </source>
</reference>
<dbReference type="GO" id="GO:0016020">
    <property type="term" value="C:membrane"/>
    <property type="evidence" value="ECO:0007669"/>
    <property type="project" value="InterPro"/>
</dbReference>
<feature type="transmembrane region" description="Helical" evidence="1">
    <location>
        <begin position="82"/>
        <end position="98"/>
    </location>
</feature>
<organism evidence="2 3">
    <name type="scientific">Flexivirga endophytica</name>
    <dbReference type="NCBI Taxonomy" id="1849103"/>
    <lineage>
        <taxon>Bacteria</taxon>
        <taxon>Bacillati</taxon>
        <taxon>Actinomycetota</taxon>
        <taxon>Actinomycetes</taxon>
        <taxon>Micrococcales</taxon>
        <taxon>Dermacoccaceae</taxon>
        <taxon>Flexivirga</taxon>
    </lineage>
</organism>
<dbReference type="Gene3D" id="3.40.50.12580">
    <property type="match status" value="1"/>
</dbReference>
<keyword evidence="1" id="KW-1133">Transmembrane helix</keyword>
<evidence type="ECO:0000313" key="2">
    <source>
        <dbReference type="EMBL" id="GGB33379.1"/>
    </source>
</evidence>
<dbReference type="AlphaFoldDB" id="A0A916T7Q2"/>
<keyword evidence="1" id="KW-0472">Membrane</keyword>
<gene>
    <name evidence="2" type="ORF">GCM10011492_24950</name>
</gene>
<dbReference type="SUPFAM" id="SSF53756">
    <property type="entry name" value="UDP-Glycosyltransferase/glycogen phosphorylase"/>
    <property type="match status" value="1"/>
</dbReference>
<dbReference type="Proteomes" id="UP000636793">
    <property type="component" value="Unassembled WGS sequence"/>
</dbReference>
<dbReference type="GO" id="GO:0047355">
    <property type="term" value="F:CDP-glycerol glycerophosphotransferase activity"/>
    <property type="evidence" value="ECO:0007669"/>
    <property type="project" value="InterPro"/>
</dbReference>
<reference evidence="2" key="2">
    <citation type="submission" date="2020-09" db="EMBL/GenBank/DDBJ databases">
        <authorList>
            <person name="Sun Q."/>
            <person name="Zhou Y."/>
        </authorList>
    </citation>
    <scope>NUCLEOTIDE SEQUENCE</scope>
    <source>
        <strain evidence="2">CGMCC 1.15085</strain>
    </source>
</reference>
<dbReference type="Pfam" id="PF04464">
    <property type="entry name" value="Glyphos_transf"/>
    <property type="match status" value="1"/>
</dbReference>
<evidence type="ECO:0000313" key="3">
    <source>
        <dbReference type="Proteomes" id="UP000636793"/>
    </source>
</evidence>
<evidence type="ECO:0000256" key="1">
    <source>
        <dbReference type="SAM" id="Phobius"/>
    </source>
</evidence>
<feature type="transmembrane region" description="Helical" evidence="1">
    <location>
        <begin position="12"/>
        <end position="30"/>
    </location>
</feature>
<proteinExistence type="predicted"/>
<dbReference type="EMBL" id="BMHI01000004">
    <property type="protein sequence ID" value="GGB33379.1"/>
    <property type="molecule type" value="Genomic_DNA"/>
</dbReference>
<keyword evidence="1" id="KW-0812">Transmembrane</keyword>
<feature type="transmembrane region" description="Helical" evidence="1">
    <location>
        <begin position="188"/>
        <end position="207"/>
    </location>
</feature>
<accession>A0A916T7Q2</accession>
<evidence type="ECO:0008006" key="4">
    <source>
        <dbReference type="Google" id="ProtNLM"/>
    </source>
</evidence>
<protein>
    <recommendedName>
        <fullName evidence="4">CDP-glycerol glycerophosphotransferase</fullName>
    </recommendedName>
</protein>
<keyword evidence="3" id="KW-1185">Reference proteome</keyword>
<name>A0A916T7Q2_9MICO</name>
<feature type="transmembrane region" description="Helical" evidence="1">
    <location>
        <begin position="59"/>
        <end position="76"/>
    </location>
</feature>
<dbReference type="InterPro" id="IPR007554">
    <property type="entry name" value="Glycerophosphate_synth"/>
</dbReference>
<sequence length="558" mass="60911">MTALRRLGQSLLAVVGLNLLATLLVIVTAFGLPELVVALVSIALMIGLAWVGRLRPGPALNVMALVGVLATFVGFVQHEDETPWLVLAVAVVLGAGLVDEPLERRLVPEIRAAQLPGVPDDRRPQTLGPMAGAVQASTLLFAVWLLLEWLVDLPDPADAILLVAVVAIMARSVLRLRSAVHVRRAQTVNRAVTEALVAYAPAFYIYFSGQVAGDYQVRMWVPYLERLGLPYAVLARDPQLLARAAALTDQPVVACQRLAGLDDVMVPSVRALFYVNTDAQCVDGVRFLDRTHVHLNHGDSDKPSSYHPMIGMFDQIFVAGQAGIDRFHRNGVVVPEEKFRLVGRPQVADVLEHNTDPCAGTRTVLYAPTWRGGMRDMNFSSLARGETIVRALLEQDVRVAFRPHPLSRNERRSAAAIGRIDALLADAATAERPHLTSEQTRHDTVSEWFNRSDALVTDVSSVASDYLHSRKPMAVVDLAATGEGQPADPEAFPMLRATYLLDLGGELSTGLRAMLTDDPLAETRSRLRTYYLGDHQDEVARFVDMASRAVHGESPGRP</sequence>
<feature type="transmembrane region" description="Helical" evidence="1">
    <location>
        <begin position="159"/>
        <end position="176"/>
    </location>
</feature>
<feature type="transmembrane region" description="Helical" evidence="1">
    <location>
        <begin position="36"/>
        <end position="52"/>
    </location>
</feature>
<dbReference type="RefSeq" id="WP_188837372.1">
    <property type="nucleotide sequence ID" value="NZ_BMHI01000004.1"/>
</dbReference>